<dbReference type="AlphaFoldDB" id="A0A3A3FUM1"/>
<evidence type="ECO:0000313" key="2">
    <source>
        <dbReference type="Proteomes" id="UP000265955"/>
    </source>
</evidence>
<name>A0A3A3FUM1_9BURK</name>
<keyword evidence="2" id="KW-1185">Reference proteome</keyword>
<sequence>MSLDYLFPITESHAIQSVIFVLEWQGEISDRALQEVQSLGQSLKSHFPISTVQKVVMVNLDQATSGSPAIQQNGDAMGGVVFQRMGKFGQVASQMVVSRNNCLIAINEYSRWDAILEAVMRYYKIVLPPILREKSIGSIALQYNDMFTWKDEPANLNLREVFKTDTPYLAPNSFEQKGLWHCHHGFIRDLEGVDGTCLDNINVSVVNNQDDRAIQILTSHKLTLNSPLRIATKDYLQSIEKYQNILHQENKLVLGQLLSEEVCEKIKLKNQADTQN</sequence>
<gene>
    <name evidence="1" type="ORF">D3871_11100</name>
</gene>
<evidence type="ECO:0000313" key="1">
    <source>
        <dbReference type="EMBL" id="RJF98994.1"/>
    </source>
</evidence>
<dbReference type="EMBL" id="QYUO01000001">
    <property type="protein sequence ID" value="RJF98994.1"/>
    <property type="molecule type" value="Genomic_DNA"/>
</dbReference>
<proteinExistence type="predicted"/>
<dbReference type="NCBIfam" id="TIGR04255">
    <property type="entry name" value="sporadTIGR04255"/>
    <property type="match status" value="1"/>
</dbReference>
<organism evidence="1 2">
    <name type="scientific">Noviherbaspirillum saxi</name>
    <dbReference type="NCBI Taxonomy" id="2320863"/>
    <lineage>
        <taxon>Bacteria</taxon>
        <taxon>Pseudomonadati</taxon>
        <taxon>Pseudomonadota</taxon>
        <taxon>Betaproteobacteria</taxon>
        <taxon>Burkholderiales</taxon>
        <taxon>Oxalobacteraceae</taxon>
        <taxon>Noviherbaspirillum</taxon>
    </lineage>
</organism>
<dbReference type="Proteomes" id="UP000265955">
    <property type="component" value="Unassembled WGS sequence"/>
</dbReference>
<dbReference type="OrthoDB" id="9090707at2"/>
<accession>A0A3A3FUM1</accession>
<dbReference type="RefSeq" id="WP_119768940.1">
    <property type="nucleotide sequence ID" value="NZ_QYUO01000001.1"/>
</dbReference>
<comment type="caution">
    <text evidence="1">The sequence shown here is derived from an EMBL/GenBank/DDBJ whole genome shotgun (WGS) entry which is preliminary data.</text>
</comment>
<protein>
    <submittedName>
        <fullName evidence="1">TIGR04255 family protein</fullName>
    </submittedName>
</protein>
<reference evidence="2" key="1">
    <citation type="submission" date="2018-09" db="EMBL/GenBank/DDBJ databases">
        <authorList>
            <person name="Zhu H."/>
        </authorList>
    </citation>
    <scope>NUCLEOTIDE SEQUENCE [LARGE SCALE GENOMIC DNA]</scope>
    <source>
        <strain evidence="2">K1R23-30</strain>
    </source>
</reference>
<dbReference type="InterPro" id="IPR026349">
    <property type="entry name" value="CHP04255"/>
</dbReference>